<gene>
    <name evidence="2" type="ORF">CAL65_08605</name>
</gene>
<keyword evidence="3" id="KW-1185">Reference proteome</keyword>
<dbReference type="Pfam" id="PF00561">
    <property type="entry name" value="Abhydrolase_1"/>
    <property type="match status" value="1"/>
</dbReference>
<dbReference type="SUPFAM" id="SSF53474">
    <property type="entry name" value="alpha/beta-Hydrolases"/>
    <property type="match status" value="1"/>
</dbReference>
<dbReference type="AlphaFoldDB" id="A0A3E0WX21"/>
<evidence type="ECO:0000259" key="1">
    <source>
        <dbReference type="Pfam" id="PF00561"/>
    </source>
</evidence>
<dbReference type="InterPro" id="IPR029058">
    <property type="entry name" value="AB_hydrolase_fold"/>
</dbReference>
<organism evidence="2 3">
    <name type="scientific">Alkalilimnicola ehrlichii</name>
    <dbReference type="NCBI Taxonomy" id="351052"/>
    <lineage>
        <taxon>Bacteria</taxon>
        <taxon>Pseudomonadati</taxon>
        <taxon>Pseudomonadota</taxon>
        <taxon>Gammaproteobacteria</taxon>
        <taxon>Chromatiales</taxon>
        <taxon>Ectothiorhodospiraceae</taxon>
        <taxon>Alkalilimnicola</taxon>
    </lineage>
</organism>
<dbReference type="OrthoDB" id="9808398at2"/>
<protein>
    <recommendedName>
        <fullName evidence="1">AB hydrolase-1 domain-containing protein</fullName>
    </recommendedName>
</protein>
<dbReference type="Proteomes" id="UP000256763">
    <property type="component" value="Unassembled WGS sequence"/>
</dbReference>
<dbReference type="RefSeq" id="WP_116301693.1">
    <property type="nucleotide sequence ID" value="NZ_NFZV01000006.1"/>
</dbReference>
<dbReference type="EMBL" id="NFZW01000007">
    <property type="protein sequence ID" value="RFA37358.1"/>
    <property type="molecule type" value="Genomic_DNA"/>
</dbReference>
<dbReference type="InterPro" id="IPR000073">
    <property type="entry name" value="AB_hydrolase_1"/>
</dbReference>
<proteinExistence type="predicted"/>
<sequence>MNENQRHPTRPLALRLVGLGLRTMHRVAPEQAARVATALMLTPRRRPQRPPVPDTKTVATDRGTAVVRRIGDGPPVLLVHGWGGHAGQFEDWPAHLNEIGLGALLLELPAHGGAPGKRTNVAAAASAISAVAASEAPLAGVVAHSFGGLATLYAMSLGLSVPSAVFIGTATVPQQLTRLFGSLLDLPLEMIQRIKARTEAIAGVPMERVDPVGYAQRLETPALLIHDTADSRVSIDESRRLAAIWPEARTHWTTGLGHTRILADSAVIGEAVDFLAYHTRATGAGAVPPRFAGAGR</sequence>
<comment type="caution">
    <text evidence="2">The sequence shown here is derived from an EMBL/GenBank/DDBJ whole genome shotgun (WGS) entry which is preliminary data.</text>
</comment>
<dbReference type="Gene3D" id="3.40.50.1820">
    <property type="entry name" value="alpha/beta hydrolase"/>
    <property type="match status" value="1"/>
</dbReference>
<reference evidence="3" key="1">
    <citation type="submission" date="2017-05" db="EMBL/GenBank/DDBJ databases">
        <authorList>
            <person name="Sharma S."/>
            <person name="Sidhu C."/>
            <person name="Pinnaka A.K."/>
        </authorList>
    </citation>
    <scope>NUCLEOTIDE SEQUENCE [LARGE SCALE GENOMIC DNA]</scope>
    <source>
        <strain evidence="3">AK93</strain>
    </source>
</reference>
<name>A0A3E0WX21_9GAMM</name>
<accession>A0A3E0WX21</accession>
<evidence type="ECO:0000313" key="3">
    <source>
        <dbReference type="Proteomes" id="UP000256763"/>
    </source>
</evidence>
<evidence type="ECO:0000313" key="2">
    <source>
        <dbReference type="EMBL" id="RFA37358.1"/>
    </source>
</evidence>
<feature type="domain" description="AB hydrolase-1" evidence="1">
    <location>
        <begin position="74"/>
        <end position="196"/>
    </location>
</feature>